<comment type="caution">
    <text evidence="1">The sequence shown here is derived from an EMBL/GenBank/DDBJ whole genome shotgun (WGS) entry which is preliminary data.</text>
</comment>
<sequence length="79" mass="8595">MKTKKRVTSKRRMGADCNMKVPKEKPCCSDGAVSASGLVRARQQMQWDLARSPMLTTKAGGSKVAVACEATRLDPRSEP</sequence>
<reference evidence="1 2" key="1">
    <citation type="submission" date="2019-07" db="EMBL/GenBank/DDBJ databases">
        <title>The pathways for chlorine oxyanion respiration interact through the shared metabolite chlorate.</title>
        <authorList>
            <person name="Barnum T.P."/>
            <person name="Cheng Y."/>
            <person name="Hill K.A."/>
            <person name="Lucas L.N."/>
            <person name="Carlson H.K."/>
            <person name="Coates J.D."/>
        </authorList>
    </citation>
    <scope>NUCLEOTIDE SEQUENCE [LARGE SCALE GENOMIC DNA]</scope>
    <source>
        <strain evidence="1 2">SFB-1</strain>
    </source>
</reference>
<protein>
    <submittedName>
        <fullName evidence="1">Uncharacterized protein</fullName>
    </submittedName>
</protein>
<evidence type="ECO:0000313" key="1">
    <source>
        <dbReference type="EMBL" id="TVO75064.1"/>
    </source>
</evidence>
<dbReference type="EMBL" id="VMNI01000014">
    <property type="protein sequence ID" value="TVO75064.1"/>
    <property type="molecule type" value="Genomic_DNA"/>
</dbReference>
<proteinExistence type="predicted"/>
<evidence type="ECO:0000313" key="2">
    <source>
        <dbReference type="Proteomes" id="UP000318349"/>
    </source>
</evidence>
<name>A0A557SCD3_9RHOO</name>
<accession>A0A557SCD3</accession>
<gene>
    <name evidence="1" type="ORF">FHP89_14790</name>
</gene>
<dbReference type="Proteomes" id="UP000318349">
    <property type="component" value="Unassembled WGS sequence"/>
</dbReference>
<dbReference type="AlphaFoldDB" id="A0A557SCD3"/>
<organism evidence="1 2">
    <name type="scientific">Denitromonas halophila</name>
    <dbReference type="NCBI Taxonomy" id="1629404"/>
    <lineage>
        <taxon>Bacteria</taxon>
        <taxon>Pseudomonadati</taxon>
        <taxon>Pseudomonadota</taxon>
        <taxon>Betaproteobacteria</taxon>
        <taxon>Rhodocyclales</taxon>
        <taxon>Zoogloeaceae</taxon>
        <taxon>Denitromonas</taxon>
    </lineage>
</organism>